<reference evidence="1" key="1">
    <citation type="submission" date="2025-08" db="UniProtKB">
        <authorList>
            <consortium name="Ensembl"/>
        </authorList>
    </citation>
    <scope>IDENTIFICATION</scope>
</reference>
<accession>A0A8C2XLS2</accession>
<name>A0A8C2XLS2_CYCLU</name>
<evidence type="ECO:0000313" key="1">
    <source>
        <dbReference type="Ensembl" id="ENSCLMP00005020220.1"/>
    </source>
</evidence>
<dbReference type="Pfam" id="PF15845">
    <property type="entry name" value="NICE-1"/>
    <property type="match status" value="1"/>
</dbReference>
<keyword evidence="2" id="KW-1185">Reference proteome</keyword>
<dbReference type="InterPro" id="IPR031698">
    <property type="entry name" value="NICE-1"/>
</dbReference>
<sequence length="81" mass="8782">VAARVFTSRGAFKCPSGRLAVGVFSSSCSLTNVTLHGDHTCCASRTGSGWAFPWRRRRKRSVCGGGRKRKTAVLNKARGKR</sequence>
<dbReference type="Ensembl" id="ENSCLMT00005021256.1">
    <property type="protein sequence ID" value="ENSCLMP00005020220.1"/>
    <property type="gene ID" value="ENSCLMG00005010103.1"/>
</dbReference>
<proteinExistence type="predicted"/>
<reference evidence="1" key="2">
    <citation type="submission" date="2025-09" db="UniProtKB">
        <authorList>
            <consortium name="Ensembl"/>
        </authorList>
    </citation>
    <scope>IDENTIFICATION</scope>
</reference>
<protein>
    <submittedName>
        <fullName evidence="1">Uncharacterized protein</fullName>
    </submittedName>
</protein>
<dbReference type="AlphaFoldDB" id="A0A8C2XLS2"/>
<dbReference type="Proteomes" id="UP000694565">
    <property type="component" value="Unplaced"/>
</dbReference>
<organism evidence="1 2">
    <name type="scientific">Cyclopterus lumpus</name>
    <name type="common">Lumpsucker</name>
    <dbReference type="NCBI Taxonomy" id="8103"/>
    <lineage>
        <taxon>Eukaryota</taxon>
        <taxon>Metazoa</taxon>
        <taxon>Chordata</taxon>
        <taxon>Craniata</taxon>
        <taxon>Vertebrata</taxon>
        <taxon>Euteleostomi</taxon>
        <taxon>Actinopterygii</taxon>
        <taxon>Neopterygii</taxon>
        <taxon>Teleostei</taxon>
        <taxon>Neoteleostei</taxon>
        <taxon>Acanthomorphata</taxon>
        <taxon>Eupercaria</taxon>
        <taxon>Perciformes</taxon>
        <taxon>Cottioidei</taxon>
        <taxon>Cottales</taxon>
        <taxon>Cyclopteridae</taxon>
        <taxon>Cyclopterus</taxon>
    </lineage>
</organism>
<evidence type="ECO:0000313" key="2">
    <source>
        <dbReference type="Proteomes" id="UP000694565"/>
    </source>
</evidence>